<dbReference type="Gene3D" id="3.40.50.1820">
    <property type="entry name" value="alpha/beta hydrolase"/>
    <property type="match status" value="1"/>
</dbReference>
<dbReference type="EMBL" id="JAVFCB010000005">
    <property type="protein sequence ID" value="MDQ4214230.1"/>
    <property type="molecule type" value="Genomic_DNA"/>
</dbReference>
<name>A0ABU0XJA6_9MICO</name>
<dbReference type="PANTHER" id="PTHR43798">
    <property type="entry name" value="MONOACYLGLYCEROL LIPASE"/>
    <property type="match status" value="1"/>
</dbReference>
<dbReference type="InterPro" id="IPR029058">
    <property type="entry name" value="AB_hydrolase_fold"/>
</dbReference>
<evidence type="ECO:0000313" key="3">
    <source>
        <dbReference type="Proteomes" id="UP001230289"/>
    </source>
</evidence>
<dbReference type="PANTHER" id="PTHR43798:SF33">
    <property type="entry name" value="HYDROLASE, PUTATIVE (AFU_ORTHOLOGUE AFUA_2G14860)-RELATED"/>
    <property type="match status" value="1"/>
</dbReference>
<dbReference type="SUPFAM" id="SSF53474">
    <property type="entry name" value="alpha/beta-Hydrolases"/>
    <property type="match status" value="1"/>
</dbReference>
<keyword evidence="2" id="KW-0378">Hydrolase</keyword>
<organism evidence="2 3">
    <name type="scientific">Microbacterium capsulatum</name>
    <dbReference type="NCBI Taxonomy" id="3041921"/>
    <lineage>
        <taxon>Bacteria</taxon>
        <taxon>Bacillati</taxon>
        <taxon>Actinomycetota</taxon>
        <taxon>Actinomycetes</taxon>
        <taxon>Micrococcales</taxon>
        <taxon>Microbacteriaceae</taxon>
        <taxon>Microbacterium</taxon>
    </lineage>
</organism>
<dbReference type="GO" id="GO:0016787">
    <property type="term" value="F:hydrolase activity"/>
    <property type="evidence" value="ECO:0007669"/>
    <property type="project" value="UniProtKB-KW"/>
</dbReference>
<accession>A0ABU0XJA6</accession>
<dbReference type="InterPro" id="IPR000639">
    <property type="entry name" value="Epox_hydrolase-like"/>
</dbReference>
<keyword evidence="3" id="KW-1185">Reference proteome</keyword>
<dbReference type="Pfam" id="PF00561">
    <property type="entry name" value="Abhydrolase_1"/>
    <property type="match status" value="1"/>
</dbReference>
<sequence>MDATAFARMQSLAYAGYGLEPETRFVDLPDPRMRACLHEVGQGDPVVLLHGGNSVAASWLPLLPALADEHRLILPDRPGCGLSGPFDYRGVDLRAHGAAFVERLLDGLGLDRAPLVGNSMGGYFALAFAIAHPERVARLVLLGEPAGSSARAVLFHRLVGTRGVNSLLYRTALRPPRDAAGLRAGWARAGLVADPSRVPDALGVCLAAGARLPWAVRGWTTMVERVFVPPGGGLFARELRATRALVPELGRIDCPVLFLWGSQDPLGAPDVGRGIAARLPDARLVEVEDAGHLPWIDQPELCGTAVAEFLAG</sequence>
<proteinExistence type="predicted"/>
<evidence type="ECO:0000313" key="2">
    <source>
        <dbReference type="EMBL" id="MDQ4214230.1"/>
    </source>
</evidence>
<evidence type="ECO:0000259" key="1">
    <source>
        <dbReference type="Pfam" id="PF00561"/>
    </source>
</evidence>
<dbReference type="InterPro" id="IPR050266">
    <property type="entry name" value="AB_hydrolase_sf"/>
</dbReference>
<protein>
    <submittedName>
        <fullName evidence="2">Alpha/beta hydrolase</fullName>
    </submittedName>
</protein>
<comment type="caution">
    <text evidence="2">The sequence shown here is derived from an EMBL/GenBank/DDBJ whole genome shotgun (WGS) entry which is preliminary data.</text>
</comment>
<dbReference type="RefSeq" id="WP_308489169.1">
    <property type="nucleotide sequence ID" value="NZ_JAVFCB010000005.1"/>
</dbReference>
<dbReference type="PRINTS" id="PR00412">
    <property type="entry name" value="EPOXHYDRLASE"/>
</dbReference>
<dbReference type="PRINTS" id="PR00111">
    <property type="entry name" value="ABHYDROLASE"/>
</dbReference>
<dbReference type="InterPro" id="IPR000073">
    <property type="entry name" value="AB_hydrolase_1"/>
</dbReference>
<feature type="domain" description="AB hydrolase-1" evidence="1">
    <location>
        <begin position="45"/>
        <end position="297"/>
    </location>
</feature>
<reference evidence="2 3" key="1">
    <citation type="submission" date="2023-08" db="EMBL/GenBank/DDBJ databases">
        <title>Microbacterium sp. nov., isolated from a waste landfill.</title>
        <authorList>
            <person name="Wen W."/>
        </authorList>
    </citation>
    <scope>NUCLEOTIDE SEQUENCE [LARGE SCALE GENOMIC DNA]</scope>
    <source>
        <strain evidence="2 3">ASV81</strain>
    </source>
</reference>
<gene>
    <name evidence="2" type="ORF">RBR11_09920</name>
</gene>
<dbReference type="Proteomes" id="UP001230289">
    <property type="component" value="Unassembled WGS sequence"/>
</dbReference>